<proteinExistence type="predicted"/>
<dbReference type="OrthoDB" id="5969463at2759"/>
<name>A0A9Q9X3Y1_CYPCA</name>
<evidence type="ECO:0000256" key="2">
    <source>
        <dbReference type="ARBA" id="ARBA00022475"/>
    </source>
</evidence>
<dbReference type="Proteomes" id="UP001155660">
    <property type="component" value="Chromosome B15"/>
</dbReference>
<dbReference type="InterPro" id="IPR050402">
    <property type="entry name" value="OR51/52/56-like"/>
</dbReference>
<organism evidence="13">
    <name type="scientific">Cyprinus carpio</name>
    <name type="common">Common carp</name>
    <dbReference type="NCBI Taxonomy" id="7962"/>
    <lineage>
        <taxon>Eukaryota</taxon>
        <taxon>Metazoa</taxon>
        <taxon>Chordata</taxon>
        <taxon>Craniata</taxon>
        <taxon>Vertebrata</taxon>
        <taxon>Euteleostomi</taxon>
        <taxon>Actinopterygii</taxon>
        <taxon>Neopterygii</taxon>
        <taxon>Teleostei</taxon>
        <taxon>Ostariophysi</taxon>
        <taxon>Cypriniformes</taxon>
        <taxon>Cyprinidae</taxon>
        <taxon>Cyprininae</taxon>
        <taxon>Cyprinus</taxon>
    </lineage>
</organism>
<evidence type="ECO:0000256" key="3">
    <source>
        <dbReference type="ARBA" id="ARBA00022606"/>
    </source>
</evidence>
<feature type="transmembrane region" description="Helical" evidence="11">
    <location>
        <begin position="62"/>
        <end position="80"/>
    </location>
</feature>
<dbReference type="Pfam" id="PF13853">
    <property type="entry name" value="7tm_4"/>
    <property type="match status" value="1"/>
</dbReference>
<dbReference type="FunFam" id="1.20.1070.10:FF:000013">
    <property type="entry name" value="Olfactory receptor"/>
    <property type="match status" value="1"/>
</dbReference>
<evidence type="ECO:0000256" key="6">
    <source>
        <dbReference type="ARBA" id="ARBA00022989"/>
    </source>
</evidence>
<dbReference type="PANTHER" id="PTHR26450:SF391">
    <property type="entry name" value="ODORANT RECEPTOR-RELATED"/>
    <property type="match status" value="1"/>
</dbReference>
<evidence type="ECO:0000256" key="9">
    <source>
        <dbReference type="ARBA" id="ARBA00023170"/>
    </source>
</evidence>
<keyword evidence="5" id="KW-0552">Olfaction</keyword>
<keyword evidence="9" id="KW-0675">Receptor</keyword>
<evidence type="ECO:0000256" key="4">
    <source>
        <dbReference type="ARBA" id="ARBA00022692"/>
    </source>
</evidence>
<keyword evidence="8 11" id="KW-0472">Membrane</keyword>
<dbReference type="InterPro" id="IPR000276">
    <property type="entry name" value="GPCR_Rhodpsn"/>
</dbReference>
<comment type="subcellular location">
    <subcellularLocation>
        <location evidence="1">Cell membrane</location>
        <topology evidence="1">Multi-pass membrane protein</topology>
    </subcellularLocation>
</comment>
<evidence type="ECO:0000256" key="8">
    <source>
        <dbReference type="ARBA" id="ARBA00023136"/>
    </source>
</evidence>
<feature type="transmembrane region" description="Helical" evidence="11">
    <location>
        <begin position="274"/>
        <end position="294"/>
    </location>
</feature>
<feature type="transmembrane region" description="Helical" evidence="11">
    <location>
        <begin position="240"/>
        <end position="262"/>
    </location>
</feature>
<sequence length="336" mass="38497">MNDLPAQNNSFIHFKLNGFYNLGELRPFLFIPFSLMFLLSITANSTLIYLIKSQNSLHSPMYVLIGVMAVVDLILPIIFVPNMLLSFLFNWSGISLTGCLIQMFGIHFVGTFQNTLLLWMALDRYFAICKPLYYQKYMEIPNFLKFVVVPVIRNGLLIVTMVSLAGKLTFCATNVIDHCFCEHMALVQLACGDITINNIVGLVSAFLIPTTDFILISLSYVVIFTSVLKSGKTHMKALNTCITHLIVLSFSLTSALTAFLSYRIKNNISSSIRVFISIVYLFFTCCFHPIIYGWRTKEIRQTFLMFVLVWMKQLYTVPIERNSERVKELRRQYVQV</sequence>
<keyword evidence="7" id="KW-0297">G-protein coupled receptor</keyword>
<evidence type="ECO:0000313" key="13">
    <source>
        <dbReference type="RefSeq" id="XP_042594792.1"/>
    </source>
</evidence>
<evidence type="ECO:0000256" key="5">
    <source>
        <dbReference type="ARBA" id="ARBA00022725"/>
    </source>
</evidence>
<feature type="transmembrane region" description="Helical" evidence="11">
    <location>
        <begin position="28"/>
        <end position="50"/>
    </location>
</feature>
<evidence type="ECO:0000256" key="1">
    <source>
        <dbReference type="ARBA" id="ARBA00004651"/>
    </source>
</evidence>
<evidence type="ECO:0000259" key="12">
    <source>
        <dbReference type="PROSITE" id="PS50262"/>
    </source>
</evidence>
<dbReference type="PANTHER" id="PTHR26450">
    <property type="entry name" value="OLFACTORY RECEPTOR 56B1-RELATED"/>
    <property type="match status" value="1"/>
</dbReference>
<keyword evidence="2" id="KW-1003">Cell membrane</keyword>
<feature type="transmembrane region" description="Helical" evidence="11">
    <location>
        <begin position="206"/>
        <end position="228"/>
    </location>
</feature>
<dbReference type="GeneID" id="109085523"/>
<dbReference type="GO" id="GO:0004984">
    <property type="term" value="F:olfactory receptor activity"/>
    <property type="evidence" value="ECO:0007669"/>
    <property type="project" value="InterPro"/>
</dbReference>
<dbReference type="GO" id="GO:0005886">
    <property type="term" value="C:plasma membrane"/>
    <property type="evidence" value="ECO:0007669"/>
    <property type="project" value="UniProtKB-SubCell"/>
</dbReference>
<keyword evidence="6 11" id="KW-1133">Transmembrane helix</keyword>
<dbReference type="InterPro" id="IPR000725">
    <property type="entry name" value="Olfact_rcpt"/>
</dbReference>
<dbReference type="PROSITE" id="PS50262">
    <property type="entry name" value="G_PROTEIN_RECEP_F1_2"/>
    <property type="match status" value="1"/>
</dbReference>
<dbReference type="GO" id="GO:0004930">
    <property type="term" value="F:G protein-coupled receptor activity"/>
    <property type="evidence" value="ECO:0007669"/>
    <property type="project" value="UniProtKB-KW"/>
</dbReference>
<feature type="domain" description="G-protein coupled receptors family 1 profile" evidence="12">
    <location>
        <begin position="43"/>
        <end position="292"/>
    </location>
</feature>
<evidence type="ECO:0000256" key="7">
    <source>
        <dbReference type="ARBA" id="ARBA00023040"/>
    </source>
</evidence>
<dbReference type="SUPFAM" id="SSF81321">
    <property type="entry name" value="Family A G protein-coupled receptor-like"/>
    <property type="match status" value="1"/>
</dbReference>
<accession>A0A9Q9X3Y1</accession>
<reference evidence="13" key="1">
    <citation type="submission" date="2025-08" db="UniProtKB">
        <authorList>
            <consortium name="RefSeq"/>
        </authorList>
    </citation>
    <scope>IDENTIFICATION</scope>
    <source>
        <tissue evidence="13">Muscle</tissue>
    </source>
</reference>
<evidence type="ECO:0000256" key="11">
    <source>
        <dbReference type="SAM" id="Phobius"/>
    </source>
</evidence>
<dbReference type="KEGG" id="ccar:109085523"/>
<dbReference type="AlphaFoldDB" id="A0A9Q9X3Y1"/>
<protein>
    <submittedName>
        <fullName evidence="13">Olfactory receptor 52K1-like</fullName>
    </submittedName>
</protein>
<keyword evidence="10" id="KW-0807">Transducer</keyword>
<evidence type="ECO:0000256" key="10">
    <source>
        <dbReference type="ARBA" id="ARBA00023224"/>
    </source>
</evidence>
<dbReference type="RefSeq" id="XP_042594792.1">
    <property type="nucleotide sequence ID" value="XM_042738858.1"/>
</dbReference>
<dbReference type="InterPro" id="IPR017452">
    <property type="entry name" value="GPCR_Rhodpsn_7TM"/>
</dbReference>
<feature type="transmembrane region" description="Helical" evidence="11">
    <location>
        <begin position="143"/>
        <end position="165"/>
    </location>
</feature>
<dbReference type="SMART" id="SM01381">
    <property type="entry name" value="7TM_GPCR_Srsx"/>
    <property type="match status" value="1"/>
</dbReference>
<keyword evidence="3" id="KW-0716">Sensory transduction</keyword>
<keyword evidence="4 11" id="KW-0812">Transmembrane</keyword>
<gene>
    <name evidence="13" type="primary">LOC109085523</name>
</gene>
<feature type="transmembrane region" description="Helical" evidence="11">
    <location>
        <begin position="100"/>
        <end position="122"/>
    </location>
</feature>